<evidence type="ECO:0000259" key="9">
    <source>
        <dbReference type="Pfam" id="PF13359"/>
    </source>
</evidence>
<dbReference type="InterPro" id="IPR058353">
    <property type="entry name" value="DUF8040"/>
</dbReference>
<sequence>MSHNGSGDDISDSASDEDDEFGALLLMATCVLVDVERIPCRTSILTGNGYIDELMTGHPLRCYESFRMNPHVFLRLCERLKNLDVLHDSRYLRAEEQLGIGLLVLCQGAGQRTCAERFQHSMRIVHLCVKRVVRALARLGKEVIKPVNRGPVQPEIVENPKWYPYFEKCVGAIDGTHVAASAPASKQKTFRGRHATVTQNVMAACNHDMLFTYVYAGWEGTGNDSRVFLDAITRTENGLPMPPVGYYYVVDAGYPNVPGFLAPYRGESYHLNDFRGRGRIRNKQALFNYRHSSVRNVIERCFGVLKEIFPILDISRGYPLRRQVQIPIACCALHNFIRMQDRNDDLFLEYEEDDMIVNTEASTSENGSLEFDMSQQQQMHEV</sequence>
<comment type="subcellular location">
    <subcellularLocation>
        <location evidence="2">Nucleus</location>
    </subcellularLocation>
</comment>
<evidence type="ECO:0000256" key="7">
    <source>
        <dbReference type="ARBA" id="ARBA00023242"/>
    </source>
</evidence>
<evidence type="ECO:0000259" key="10">
    <source>
        <dbReference type="Pfam" id="PF26138"/>
    </source>
</evidence>
<evidence type="ECO:0000256" key="5">
    <source>
        <dbReference type="ARBA" id="ARBA00022723"/>
    </source>
</evidence>
<evidence type="ECO:0000256" key="1">
    <source>
        <dbReference type="ARBA" id="ARBA00001968"/>
    </source>
</evidence>
<feature type="domain" description="DUF8040" evidence="10">
    <location>
        <begin position="42"/>
        <end position="137"/>
    </location>
</feature>
<comment type="similarity">
    <text evidence="3">Belongs to the HARBI1 family.</text>
</comment>
<evidence type="ECO:0000256" key="8">
    <source>
        <dbReference type="SAM" id="MobiDB-lite"/>
    </source>
</evidence>
<dbReference type="GO" id="GO:0046872">
    <property type="term" value="F:metal ion binding"/>
    <property type="evidence" value="ECO:0007669"/>
    <property type="project" value="UniProtKB-KW"/>
</dbReference>
<dbReference type="GO" id="GO:0004518">
    <property type="term" value="F:nuclease activity"/>
    <property type="evidence" value="ECO:0007669"/>
    <property type="project" value="UniProtKB-KW"/>
</dbReference>
<evidence type="ECO:0000313" key="11">
    <source>
        <dbReference type="EMBL" id="CAH9105152.1"/>
    </source>
</evidence>
<dbReference type="Pfam" id="PF26138">
    <property type="entry name" value="DUF8040"/>
    <property type="match status" value="1"/>
</dbReference>
<comment type="cofactor">
    <cofactor evidence="1">
        <name>a divalent metal cation</name>
        <dbReference type="ChEBI" id="CHEBI:60240"/>
    </cofactor>
</comment>
<feature type="non-terminal residue" evidence="11">
    <location>
        <position position="382"/>
    </location>
</feature>
<evidence type="ECO:0008006" key="13">
    <source>
        <dbReference type="Google" id="ProtNLM"/>
    </source>
</evidence>
<dbReference type="InterPro" id="IPR027806">
    <property type="entry name" value="HARBI1_dom"/>
</dbReference>
<comment type="caution">
    <text evidence="11">The sequence shown here is derived from an EMBL/GenBank/DDBJ whole genome shotgun (WGS) entry which is preliminary data.</text>
</comment>
<dbReference type="InterPro" id="IPR045249">
    <property type="entry name" value="HARBI1-like"/>
</dbReference>
<evidence type="ECO:0000256" key="6">
    <source>
        <dbReference type="ARBA" id="ARBA00022801"/>
    </source>
</evidence>
<keyword evidence="12" id="KW-1185">Reference proteome</keyword>
<organism evidence="11 12">
    <name type="scientific">Cuscuta epithymum</name>
    <dbReference type="NCBI Taxonomy" id="186058"/>
    <lineage>
        <taxon>Eukaryota</taxon>
        <taxon>Viridiplantae</taxon>
        <taxon>Streptophyta</taxon>
        <taxon>Embryophyta</taxon>
        <taxon>Tracheophyta</taxon>
        <taxon>Spermatophyta</taxon>
        <taxon>Magnoliopsida</taxon>
        <taxon>eudicotyledons</taxon>
        <taxon>Gunneridae</taxon>
        <taxon>Pentapetalae</taxon>
        <taxon>asterids</taxon>
        <taxon>lamiids</taxon>
        <taxon>Solanales</taxon>
        <taxon>Convolvulaceae</taxon>
        <taxon>Cuscuteae</taxon>
        <taxon>Cuscuta</taxon>
        <taxon>Cuscuta subgen. Cuscuta</taxon>
    </lineage>
</organism>
<accession>A0AAV0DN79</accession>
<protein>
    <recommendedName>
        <fullName evidence="13">DDE Tnp4 domain-containing protein</fullName>
    </recommendedName>
</protein>
<dbReference type="PANTHER" id="PTHR22930">
    <property type="match status" value="1"/>
</dbReference>
<dbReference type="PANTHER" id="PTHR22930:SF251">
    <property type="entry name" value="DDE TNP4 DOMAIN-CONTAINING PROTEIN"/>
    <property type="match status" value="1"/>
</dbReference>
<keyword evidence="5" id="KW-0479">Metal-binding</keyword>
<evidence type="ECO:0000313" key="12">
    <source>
        <dbReference type="Proteomes" id="UP001152523"/>
    </source>
</evidence>
<name>A0AAV0DN79_9ASTE</name>
<proteinExistence type="inferred from homology"/>
<dbReference type="AlphaFoldDB" id="A0AAV0DN79"/>
<keyword evidence="6" id="KW-0378">Hydrolase</keyword>
<dbReference type="GO" id="GO:0016787">
    <property type="term" value="F:hydrolase activity"/>
    <property type="evidence" value="ECO:0007669"/>
    <property type="project" value="UniProtKB-KW"/>
</dbReference>
<dbReference type="Pfam" id="PF13359">
    <property type="entry name" value="DDE_Tnp_4"/>
    <property type="match status" value="1"/>
</dbReference>
<gene>
    <name evidence="11" type="ORF">CEPIT_LOCUS17053</name>
</gene>
<evidence type="ECO:0000256" key="2">
    <source>
        <dbReference type="ARBA" id="ARBA00004123"/>
    </source>
</evidence>
<reference evidence="11" key="1">
    <citation type="submission" date="2022-07" db="EMBL/GenBank/DDBJ databases">
        <authorList>
            <person name="Macas J."/>
            <person name="Novak P."/>
            <person name="Neumann P."/>
        </authorList>
    </citation>
    <scope>NUCLEOTIDE SEQUENCE</scope>
</reference>
<feature type="domain" description="DDE Tnp4" evidence="9">
    <location>
        <begin position="173"/>
        <end position="335"/>
    </location>
</feature>
<dbReference type="EMBL" id="CAMAPF010000129">
    <property type="protein sequence ID" value="CAH9105152.1"/>
    <property type="molecule type" value="Genomic_DNA"/>
</dbReference>
<dbReference type="GO" id="GO:0005634">
    <property type="term" value="C:nucleus"/>
    <property type="evidence" value="ECO:0007669"/>
    <property type="project" value="UniProtKB-SubCell"/>
</dbReference>
<keyword evidence="7" id="KW-0539">Nucleus</keyword>
<evidence type="ECO:0000256" key="3">
    <source>
        <dbReference type="ARBA" id="ARBA00006958"/>
    </source>
</evidence>
<feature type="region of interest" description="Disordered" evidence="8">
    <location>
        <begin position="361"/>
        <end position="382"/>
    </location>
</feature>
<evidence type="ECO:0000256" key="4">
    <source>
        <dbReference type="ARBA" id="ARBA00022722"/>
    </source>
</evidence>
<keyword evidence="4" id="KW-0540">Nuclease</keyword>
<dbReference type="Proteomes" id="UP001152523">
    <property type="component" value="Unassembled WGS sequence"/>
</dbReference>